<dbReference type="RefSeq" id="WP_192818356.1">
    <property type="nucleotide sequence ID" value="NZ_CP062310.1"/>
</dbReference>
<evidence type="ECO:0000313" key="8">
    <source>
        <dbReference type="Proteomes" id="UP000594121"/>
    </source>
</evidence>
<dbReference type="HAMAP" id="MF_01302_A">
    <property type="entry name" value="Ribosomal_uS8_A"/>
    <property type="match status" value="1"/>
</dbReference>
<accession>A0A7L9FHJ6</accession>
<comment type="function">
    <text evidence="6">One of the primary rRNA binding proteins, it binds directly to 16S rRNA central domain where it helps coordinate assembly of the platform of the 30S subunit.</text>
</comment>
<dbReference type="GO" id="GO:0006412">
    <property type="term" value="P:translation"/>
    <property type="evidence" value="ECO:0007669"/>
    <property type="project" value="UniProtKB-UniRule"/>
</dbReference>
<dbReference type="GeneID" id="59149511"/>
<dbReference type="FunFam" id="3.30.1370.30:FF:000001">
    <property type="entry name" value="40S ribosomal protein S15a"/>
    <property type="match status" value="1"/>
</dbReference>
<evidence type="ECO:0000256" key="5">
    <source>
        <dbReference type="ARBA" id="ARBA00023274"/>
    </source>
</evidence>
<comment type="similarity">
    <text evidence="1 6">Belongs to the universal ribosomal protein uS8 family.</text>
</comment>
<dbReference type="Pfam" id="PF00410">
    <property type="entry name" value="Ribosomal_S8"/>
    <property type="match status" value="1"/>
</dbReference>
<protein>
    <recommendedName>
        <fullName evidence="6">Small ribosomal subunit protein uS8</fullName>
    </recommendedName>
</protein>
<dbReference type="GO" id="GO:0005840">
    <property type="term" value="C:ribosome"/>
    <property type="evidence" value="ECO:0007669"/>
    <property type="project" value="UniProtKB-KW"/>
</dbReference>
<dbReference type="AlphaFoldDB" id="A0A7L9FHJ6"/>
<dbReference type="NCBIfam" id="NF003115">
    <property type="entry name" value="PRK04034.1"/>
    <property type="match status" value="1"/>
</dbReference>
<dbReference type="GO" id="GO:1990904">
    <property type="term" value="C:ribonucleoprotein complex"/>
    <property type="evidence" value="ECO:0007669"/>
    <property type="project" value="UniProtKB-KW"/>
</dbReference>
<evidence type="ECO:0000313" key="7">
    <source>
        <dbReference type="EMBL" id="QOJ78384.1"/>
    </source>
</evidence>
<sequence>MMMDTLANAMATIYNNEVKGHRECVVYPASKLIARVLNVMKQSGYIEDFEFVNDGRGGKIVVKLHGRINKCGAIKPRFSVKKDEYVKWEQQFLPSRDVGILIISTPQGVMNHREAQSRGLGGVLLAYVY</sequence>
<dbReference type="SUPFAM" id="SSF56047">
    <property type="entry name" value="Ribosomal protein S8"/>
    <property type="match status" value="1"/>
</dbReference>
<keyword evidence="3 6" id="KW-0694">RNA-binding</keyword>
<organism evidence="7 8">
    <name type="scientific">Infirmifilum lucidum</name>
    <dbReference type="NCBI Taxonomy" id="2776706"/>
    <lineage>
        <taxon>Archaea</taxon>
        <taxon>Thermoproteota</taxon>
        <taxon>Thermoprotei</taxon>
        <taxon>Thermofilales</taxon>
        <taxon>Thermofilaceae</taxon>
        <taxon>Infirmifilum</taxon>
    </lineage>
</organism>
<keyword evidence="5 6" id="KW-0687">Ribonucleoprotein</keyword>
<dbReference type="Gene3D" id="3.30.1370.30">
    <property type="match status" value="1"/>
</dbReference>
<dbReference type="EMBL" id="CP062310">
    <property type="protein sequence ID" value="QOJ78384.1"/>
    <property type="molecule type" value="Genomic_DNA"/>
</dbReference>
<keyword evidence="4 6" id="KW-0689">Ribosomal protein</keyword>
<reference evidence="7 8" key="1">
    <citation type="submission" date="2020-10" db="EMBL/GenBank/DDBJ databases">
        <title>Thermofilum lucidum 3507LT sp. nov. a novel member of Thermofilaceae family isolated from Chile hot spring, and proposal of description order Thermofilales.</title>
        <authorList>
            <person name="Zayulina K.S."/>
            <person name="Elcheninov A.G."/>
            <person name="Toshchakov S.V."/>
            <person name="Kublanov I.V."/>
        </authorList>
    </citation>
    <scope>NUCLEOTIDE SEQUENCE [LARGE SCALE GENOMIC DNA]</scope>
    <source>
        <strain evidence="7 8">3507LT</strain>
    </source>
</reference>
<keyword evidence="8" id="KW-1185">Reference proteome</keyword>
<evidence type="ECO:0000256" key="1">
    <source>
        <dbReference type="ARBA" id="ARBA00006471"/>
    </source>
</evidence>
<keyword evidence="2 6" id="KW-0699">rRNA-binding</keyword>
<dbReference type="Proteomes" id="UP000594121">
    <property type="component" value="Chromosome"/>
</dbReference>
<evidence type="ECO:0000256" key="4">
    <source>
        <dbReference type="ARBA" id="ARBA00022980"/>
    </source>
</evidence>
<dbReference type="GO" id="GO:0003735">
    <property type="term" value="F:structural constituent of ribosome"/>
    <property type="evidence" value="ECO:0007669"/>
    <property type="project" value="InterPro"/>
</dbReference>
<evidence type="ECO:0000256" key="2">
    <source>
        <dbReference type="ARBA" id="ARBA00022730"/>
    </source>
</evidence>
<gene>
    <name evidence="6" type="primary">rps8</name>
    <name evidence="7" type="ORF">IG193_06405</name>
</gene>
<dbReference type="InterPro" id="IPR035987">
    <property type="entry name" value="Ribosomal_uS8_sf"/>
</dbReference>
<dbReference type="Gene3D" id="3.30.1490.10">
    <property type="match status" value="1"/>
</dbReference>
<dbReference type="PANTHER" id="PTHR11758">
    <property type="entry name" value="40S RIBOSOMAL PROTEIN S15A"/>
    <property type="match status" value="1"/>
</dbReference>
<dbReference type="GO" id="GO:0019843">
    <property type="term" value="F:rRNA binding"/>
    <property type="evidence" value="ECO:0007669"/>
    <property type="project" value="UniProtKB-UniRule"/>
</dbReference>
<dbReference type="FunCoup" id="A0A7L9FHJ6">
    <property type="interactions" value="146"/>
</dbReference>
<dbReference type="InterPro" id="IPR000630">
    <property type="entry name" value="Ribosomal_uS8"/>
</dbReference>
<comment type="subunit">
    <text evidence="6">Part of the 30S ribosomal subunit.</text>
</comment>
<proteinExistence type="inferred from homology"/>
<dbReference type="KEGG" id="thel:IG193_06405"/>
<evidence type="ECO:0000256" key="3">
    <source>
        <dbReference type="ARBA" id="ARBA00022884"/>
    </source>
</evidence>
<evidence type="ECO:0000256" key="6">
    <source>
        <dbReference type="HAMAP-Rule" id="MF_01302"/>
    </source>
</evidence>
<name>A0A7L9FHJ6_9CREN</name>
<dbReference type="InParanoid" id="A0A7L9FHJ6"/>